<dbReference type="InterPro" id="IPR038299">
    <property type="entry name" value="DAO_C_sf"/>
</dbReference>
<evidence type="ECO:0000256" key="4">
    <source>
        <dbReference type="ARBA" id="ARBA00022827"/>
    </source>
</evidence>
<reference evidence="9 10" key="1">
    <citation type="submission" date="2021-12" db="EMBL/GenBank/DDBJ databases">
        <title>Genome sequence of Kibdelosporangium philippinense ATCC 49844.</title>
        <authorList>
            <person name="Fedorov E.A."/>
            <person name="Omeragic M."/>
            <person name="Shalygina K.F."/>
            <person name="Maclea K.S."/>
        </authorList>
    </citation>
    <scope>NUCLEOTIDE SEQUENCE [LARGE SCALE GENOMIC DNA]</scope>
    <source>
        <strain evidence="9 10">ATCC 49844</strain>
    </source>
</reference>
<comment type="similarity">
    <text evidence="2 6">Belongs to the FAD-dependent glycerol-3-phosphate dehydrogenase family.</text>
</comment>
<dbReference type="SUPFAM" id="SSF51905">
    <property type="entry name" value="FAD/NAD(P)-binding domain"/>
    <property type="match status" value="1"/>
</dbReference>
<keyword evidence="5 6" id="KW-0560">Oxidoreductase</keyword>
<dbReference type="Gene3D" id="3.30.9.10">
    <property type="entry name" value="D-Amino Acid Oxidase, subunit A, domain 2"/>
    <property type="match status" value="1"/>
</dbReference>
<evidence type="ECO:0000256" key="6">
    <source>
        <dbReference type="RuleBase" id="RU361217"/>
    </source>
</evidence>
<protein>
    <recommendedName>
        <fullName evidence="6">Glycerol-3-phosphate dehydrogenase</fullName>
        <ecNumber evidence="6">1.1.5.3</ecNumber>
    </recommendedName>
</protein>
<dbReference type="NCBIfam" id="NF008899">
    <property type="entry name" value="PRK12266.1"/>
    <property type="match status" value="1"/>
</dbReference>
<evidence type="ECO:0000313" key="9">
    <source>
        <dbReference type="EMBL" id="MCE7010992.1"/>
    </source>
</evidence>
<dbReference type="RefSeq" id="WP_233733299.1">
    <property type="nucleotide sequence ID" value="NZ_JAJVCN010000004.1"/>
</dbReference>
<dbReference type="GO" id="GO:0004368">
    <property type="term" value="F:glycerol-3-phosphate dehydrogenase (quinone) activity"/>
    <property type="evidence" value="ECO:0007669"/>
    <property type="project" value="UniProtKB-EC"/>
</dbReference>
<dbReference type="Pfam" id="PF16901">
    <property type="entry name" value="DAO_C"/>
    <property type="match status" value="1"/>
</dbReference>
<evidence type="ECO:0000256" key="5">
    <source>
        <dbReference type="ARBA" id="ARBA00023002"/>
    </source>
</evidence>
<dbReference type="PROSITE" id="PS00977">
    <property type="entry name" value="FAD_G3PDH_1"/>
    <property type="match status" value="1"/>
</dbReference>
<organism evidence="9 10">
    <name type="scientific">Kibdelosporangium philippinense</name>
    <dbReference type="NCBI Taxonomy" id="211113"/>
    <lineage>
        <taxon>Bacteria</taxon>
        <taxon>Bacillati</taxon>
        <taxon>Actinomycetota</taxon>
        <taxon>Actinomycetes</taxon>
        <taxon>Pseudonocardiales</taxon>
        <taxon>Pseudonocardiaceae</taxon>
        <taxon>Kibdelosporangium</taxon>
    </lineage>
</organism>
<evidence type="ECO:0000256" key="2">
    <source>
        <dbReference type="ARBA" id="ARBA00007330"/>
    </source>
</evidence>
<dbReference type="InterPro" id="IPR036188">
    <property type="entry name" value="FAD/NAD-bd_sf"/>
</dbReference>
<comment type="cofactor">
    <cofactor evidence="1 6">
        <name>FAD</name>
        <dbReference type="ChEBI" id="CHEBI:57692"/>
    </cofactor>
</comment>
<dbReference type="Proteomes" id="UP001521150">
    <property type="component" value="Unassembled WGS sequence"/>
</dbReference>
<dbReference type="InterPro" id="IPR000447">
    <property type="entry name" value="G3P_DH_FAD-dep"/>
</dbReference>
<dbReference type="InterPro" id="IPR006076">
    <property type="entry name" value="FAD-dep_OxRdtase"/>
</dbReference>
<dbReference type="PROSITE" id="PS00978">
    <property type="entry name" value="FAD_G3PDH_2"/>
    <property type="match status" value="1"/>
</dbReference>
<dbReference type="Gene3D" id="1.10.8.870">
    <property type="entry name" value="Alpha-glycerophosphate oxidase, cap domain"/>
    <property type="match status" value="1"/>
</dbReference>
<keyword evidence="10" id="KW-1185">Reference proteome</keyword>
<evidence type="ECO:0000256" key="1">
    <source>
        <dbReference type="ARBA" id="ARBA00001974"/>
    </source>
</evidence>
<keyword evidence="3 6" id="KW-0285">Flavoprotein</keyword>
<keyword evidence="4" id="KW-0274">FAD</keyword>
<evidence type="ECO:0000259" key="7">
    <source>
        <dbReference type="Pfam" id="PF01266"/>
    </source>
</evidence>
<proteinExistence type="inferred from homology"/>
<comment type="caution">
    <text evidence="9">The sequence shown here is derived from an EMBL/GenBank/DDBJ whole genome shotgun (WGS) entry which is preliminary data.</text>
</comment>
<gene>
    <name evidence="9" type="primary">glpD</name>
    <name evidence="9" type="ORF">LWC34_50540</name>
</gene>
<name>A0ABS8ZY65_9PSEU</name>
<dbReference type="InterPro" id="IPR031656">
    <property type="entry name" value="DAO_C"/>
</dbReference>
<dbReference type="Gene3D" id="3.50.50.60">
    <property type="entry name" value="FAD/NAD(P)-binding domain"/>
    <property type="match status" value="1"/>
</dbReference>
<feature type="domain" description="Alpha-glycerophosphate oxidase C-terminal" evidence="8">
    <location>
        <begin position="403"/>
        <end position="524"/>
    </location>
</feature>
<feature type="domain" description="FAD dependent oxidoreductase" evidence="7">
    <location>
        <begin position="27"/>
        <end position="380"/>
    </location>
</feature>
<dbReference type="Pfam" id="PF01266">
    <property type="entry name" value="DAO"/>
    <property type="match status" value="1"/>
</dbReference>
<comment type="catalytic activity">
    <reaction evidence="6">
        <text>a quinone + sn-glycerol 3-phosphate = dihydroxyacetone phosphate + a quinol</text>
        <dbReference type="Rhea" id="RHEA:18977"/>
        <dbReference type="ChEBI" id="CHEBI:24646"/>
        <dbReference type="ChEBI" id="CHEBI:57597"/>
        <dbReference type="ChEBI" id="CHEBI:57642"/>
        <dbReference type="ChEBI" id="CHEBI:132124"/>
        <dbReference type="EC" id="1.1.5.3"/>
    </reaction>
</comment>
<dbReference type="PRINTS" id="PR01001">
    <property type="entry name" value="FADG3PDH"/>
</dbReference>
<dbReference type="EMBL" id="JAJVCN010000004">
    <property type="protein sequence ID" value="MCE7010992.1"/>
    <property type="molecule type" value="Genomic_DNA"/>
</dbReference>
<sequence length="588" mass="63678">MTTVPSVPLSPQYRADALDKLRTQEVDVLVIGGGVTGAGIALDAATRGLSVGLVEARDFAAGTSSRSSKLIHGGLRYLEQLDFKLVREALKERGLLLTKLAPHLVRPVKFLVPLKHRVWERGYIGAGVMLYDTLGGARALPRHRHLSRRKAFDAAPALAPNALIGAIQYYDAQVDDARHTMMVARTAVELGASILTRTQMTSLVRDGDRITGAHVQNLETGEEFTIRARVVVAATGVWSDDVSKAAGIPAPFTVRASKGIHIVVGKSAIDLDTGLILRTEKSVLFVIPWGNHWIVGTTDTPWDLSREHPAASKADVDYVLDHVNAVLRKPLTHDDIEGVYAGLRPLLAAKAAETTKLSREHAVANPIPGLVLIAGGKYTTYRVMAEDAVDVAATNISGDVPGSRTDRLPILGGDGYQALWRERRSLGLPLERAEHLLQRYGTAIHDLLWLISEQPELGEPIPGAPEYLKAEAVYAATHEGALHLEDVLTRRTRISFEEEDRGVTAAPEVAALIAPALDWNDTRRQHEVDSYLSRVKAERAAQEQPGDDAANATRLSLAAPVVPAGLSVLQAPQPTRASASARRAHRTW</sequence>
<evidence type="ECO:0000313" key="10">
    <source>
        <dbReference type="Proteomes" id="UP001521150"/>
    </source>
</evidence>
<accession>A0ABS8ZY65</accession>
<dbReference type="PANTHER" id="PTHR11985:SF31">
    <property type="entry name" value="GLYCEROL-3-PHOSPHATE DEHYDROGENASE 2"/>
    <property type="match status" value="1"/>
</dbReference>
<evidence type="ECO:0000256" key="3">
    <source>
        <dbReference type="ARBA" id="ARBA00022630"/>
    </source>
</evidence>
<dbReference type="EC" id="1.1.5.3" evidence="6"/>
<evidence type="ECO:0000259" key="8">
    <source>
        <dbReference type="Pfam" id="PF16901"/>
    </source>
</evidence>
<dbReference type="PANTHER" id="PTHR11985">
    <property type="entry name" value="GLYCEROL-3-PHOSPHATE DEHYDROGENASE"/>
    <property type="match status" value="1"/>
</dbReference>